<proteinExistence type="predicted"/>
<feature type="compositionally biased region" description="Basic and acidic residues" evidence="1">
    <location>
        <begin position="67"/>
        <end position="76"/>
    </location>
</feature>
<comment type="caution">
    <text evidence="2">The sequence shown here is derived from an EMBL/GenBank/DDBJ whole genome shotgun (WGS) entry which is preliminary data.</text>
</comment>
<gene>
    <name evidence="2" type="ORF">Tci_931143</name>
</gene>
<organism evidence="2">
    <name type="scientific">Tanacetum cinerariifolium</name>
    <name type="common">Dalmatian daisy</name>
    <name type="synonym">Chrysanthemum cinerariifolium</name>
    <dbReference type="NCBI Taxonomy" id="118510"/>
    <lineage>
        <taxon>Eukaryota</taxon>
        <taxon>Viridiplantae</taxon>
        <taxon>Streptophyta</taxon>
        <taxon>Embryophyta</taxon>
        <taxon>Tracheophyta</taxon>
        <taxon>Spermatophyta</taxon>
        <taxon>Magnoliopsida</taxon>
        <taxon>eudicotyledons</taxon>
        <taxon>Gunneridae</taxon>
        <taxon>Pentapetalae</taxon>
        <taxon>asterids</taxon>
        <taxon>campanulids</taxon>
        <taxon>Asterales</taxon>
        <taxon>Asteraceae</taxon>
        <taxon>Asteroideae</taxon>
        <taxon>Anthemideae</taxon>
        <taxon>Anthemidinae</taxon>
        <taxon>Tanacetum</taxon>
    </lineage>
</organism>
<sequence>MEANKSIDRSDNQKNLYKSLVDSYNSEKDMLSSYGEVVLLKIGRDDQHKDEDPSAGSDRGIKRRKSSKDAASFKDL</sequence>
<feature type="region of interest" description="Disordered" evidence="1">
    <location>
        <begin position="43"/>
        <end position="76"/>
    </location>
</feature>
<evidence type="ECO:0000313" key="2">
    <source>
        <dbReference type="EMBL" id="GFD59174.1"/>
    </source>
</evidence>
<feature type="non-terminal residue" evidence="2">
    <location>
        <position position="76"/>
    </location>
</feature>
<evidence type="ECO:0000256" key="1">
    <source>
        <dbReference type="SAM" id="MobiDB-lite"/>
    </source>
</evidence>
<dbReference type="EMBL" id="BKCJ011861882">
    <property type="protein sequence ID" value="GFD59174.1"/>
    <property type="molecule type" value="Genomic_DNA"/>
</dbReference>
<accession>A0A699XT32</accession>
<name>A0A699XT32_TANCI</name>
<protein>
    <submittedName>
        <fullName evidence="2">Uncharacterized protein</fullName>
    </submittedName>
</protein>
<feature type="compositionally biased region" description="Basic and acidic residues" evidence="1">
    <location>
        <begin position="43"/>
        <end position="52"/>
    </location>
</feature>
<dbReference type="AlphaFoldDB" id="A0A699XT32"/>
<reference evidence="2" key="1">
    <citation type="journal article" date="2019" name="Sci. Rep.">
        <title>Draft genome of Tanacetum cinerariifolium, the natural source of mosquito coil.</title>
        <authorList>
            <person name="Yamashiro T."/>
            <person name="Shiraishi A."/>
            <person name="Satake H."/>
            <person name="Nakayama K."/>
        </authorList>
    </citation>
    <scope>NUCLEOTIDE SEQUENCE</scope>
</reference>